<dbReference type="CDD" id="cd04301">
    <property type="entry name" value="NAT_SF"/>
    <property type="match status" value="1"/>
</dbReference>
<keyword evidence="2" id="KW-0012">Acyltransferase</keyword>
<protein>
    <submittedName>
        <fullName evidence="4">Acetyltransferases</fullName>
    </submittedName>
</protein>
<dbReference type="Proteomes" id="UP000267342">
    <property type="component" value="Chromosome"/>
</dbReference>
<feature type="domain" description="N-acetyltransferase" evidence="3">
    <location>
        <begin position="1"/>
        <end position="150"/>
    </location>
</feature>
<evidence type="ECO:0000259" key="3">
    <source>
        <dbReference type="PROSITE" id="PS51186"/>
    </source>
</evidence>
<name>A0A348HCB6_9GAMM</name>
<keyword evidence="5" id="KW-1185">Reference proteome</keyword>
<organism evidence="4 5">
    <name type="scientific">Zymobacter palmae</name>
    <dbReference type="NCBI Taxonomy" id="33074"/>
    <lineage>
        <taxon>Bacteria</taxon>
        <taxon>Pseudomonadati</taxon>
        <taxon>Pseudomonadota</taxon>
        <taxon>Gammaproteobacteria</taxon>
        <taxon>Oceanospirillales</taxon>
        <taxon>Halomonadaceae</taxon>
        <taxon>Zymobacter group</taxon>
        <taxon>Zymobacter</taxon>
    </lineage>
</organism>
<dbReference type="AlphaFoldDB" id="A0A348HCB6"/>
<reference evidence="4 5" key="1">
    <citation type="submission" date="2018-09" db="EMBL/GenBank/DDBJ databases">
        <title>Zymobacter palmae IAM14233 (=T109) whole genome analysis.</title>
        <authorList>
            <person name="Yanase H."/>
        </authorList>
    </citation>
    <scope>NUCLEOTIDE SEQUENCE [LARGE SCALE GENOMIC DNA]</scope>
    <source>
        <strain evidence="4 5">IAM14233</strain>
    </source>
</reference>
<gene>
    <name evidence="4" type="ORF">ZBT109_0480</name>
</gene>
<dbReference type="SUPFAM" id="SSF55729">
    <property type="entry name" value="Acyl-CoA N-acyltransferases (Nat)"/>
    <property type="match status" value="1"/>
</dbReference>
<dbReference type="RefSeq" id="WP_027704650.1">
    <property type="nucleotide sequence ID" value="NZ_AP018933.1"/>
</dbReference>
<evidence type="ECO:0000256" key="1">
    <source>
        <dbReference type="ARBA" id="ARBA00022679"/>
    </source>
</evidence>
<evidence type="ECO:0000256" key="2">
    <source>
        <dbReference type="ARBA" id="ARBA00023315"/>
    </source>
</evidence>
<dbReference type="GO" id="GO:0016747">
    <property type="term" value="F:acyltransferase activity, transferring groups other than amino-acyl groups"/>
    <property type="evidence" value="ECO:0007669"/>
    <property type="project" value="InterPro"/>
</dbReference>
<dbReference type="PANTHER" id="PTHR43877:SF2">
    <property type="entry name" value="AMINOALKYLPHOSPHONATE N-ACETYLTRANSFERASE-RELATED"/>
    <property type="match status" value="1"/>
</dbReference>
<accession>A0A348HCB6</accession>
<dbReference type="PROSITE" id="PS51186">
    <property type="entry name" value="GNAT"/>
    <property type="match status" value="1"/>
</dbReference>
<dbReference type="InterPro" id="IPR016181">
    <property type="entry name" value="Acyl_CoA_acyltransferase"/>
</dbReference>
<dbReference type="STRING" id="1123510.GCA_000620025_00679"/>
<evidence type="ECO:0000313" key="4">
    <source>
        <dbReference type="EMBL" id="BBG29268.1"/>
    </source>
</evidence>
<dbReference type="InterPro" id="IPR050832">
    <property type="entry name" value="Bact_Acetyltransf"/>
</dbReference>
<dbReference type="InterPro" id="IPR000182">
    <property type="entry name" value="GNAT_dom"/>
</dbReference>
<dbReference type="Gene3D" id="3.40.630.30">
    <property type="match status" value="1"/>
</dbReference>
<dbReference type="PANTHER" id="PTHR43877">
    <property type="entry name" value="AMINOALKYLPHOSPHONATE N-ACETYLTRANSFERASE-RELATED-RELATED"/>
    <property type="match status" value="1"/>
</dbReference>
<proteinExistence type="predicted"/>
<dbReference type="EMBL" id="AP018933">
    <property type="protein sequence ID" value="BBG29268.1"/>
    <property type="molecule type" value="Genomic_DNA"/>
</dbReference>
<dbReference type="KEGG" id="zpl:ZBT109_0480"/>
<sequence>MTCQRLTDEDRDALASLLADEPLVANYATHAAEVLRSSDHQVWGCWDDGALVAAVIVAVGPFDVEVDSLIVARAYRRRGLGQVLIEQAAAQARASGKERVLLEVREGNTAAIALYQRMGFSVDGLRANYYPALNGEGAREAACLMSLALG</sequence>
<evidence type="ECO:0000313" key="5">
    <source>
        <dbReference type="Proteomes" id="UP000267342"/>
    </source>
</evidence>
<dbReference type="Pfam" id="PF00583">
    <property type="entry name" value="Acetyltransf_1"/>
    <property type="match status" value="1"/>
</dbReference>
<keyword evidence="1 4" id="KW-0808">Transferase</keyword>